<dbReference type="Pfam" id="PF08448">
    <property type="entry name" value="PAS_4"/>
    <property type="match status" value="1"/>
</dbReference>
<dbReference type="PROSITE" id="PS50887">
    <property type="entry name" value="GGDEF"/>
    <property type="match status" value="1"/>
</dbReference>
<dbReference type="SUPFAM" id="SSF141868">
    <property type="entry name" value="EAL domain-like"/>
    <property type="match status" value="1"/>
</dbReference>
<dbReference type="Pfam" id="PF00563">
    <property type="entry name" value="EAL"/>
    <property type="match status" value="1"/>
</dbReference>
<dbReference type="InterPro" id="IPR035965">
    <property type="entry name" value="PAS-like_dom_sf"/>
</dbReference>
<dbReference type="InterPro" id="IPR013656">
    <property type="entry name" value="PAS_4"/>
</dbReference>
<dbReference type="InterPro" id="IPR029787">
    <property type="entry name" value="Nucleotide_cyclase"/>
</dbReference>
<dbReference type="CDD" id="cd00130">
    <property type="entry name" value="PAS"/>
    <property type="match status" value="1"/>
</dbReference>
<evidence type="ECO:0000259" key="4">
    <source>
        <dbReference type="PROSITE" id="PS50887"/>
    </source>
</evidence>
<feature type="domain" description="PAS" evidence="1">
    <location>
        <begin position="145"/>
        <end position="215"/>
    </location>
</feature>
<feature type="domain" description="PAC" evidence="2">
    <location>
        <begin position="219"/>
        <end position="271"/>
    </location>
</feature>
<dbReference type="PROSITE" id="PS50883">
    <property type="entry name" value="EAL"/>
    <property type="match status" value="1"/>
</dbReference>
<dbReference type="NCBIfam" id="TIGR00229">
    <property type="entry name" value="sensory_box"/>
    <property type="match status" value="1"/>
</dbReference>
<dbReference type="CDD" id="cd01949">
    <property type="entry name" value="GGDEF"/>
    <property type="match status" value="1"/>
</dbReference>
<dbReference type="InterPro" id="IPR001633">
    <property type="entry name" value="EAL_dom"/>
</dbReference>
<dbReference type="SMART" id="SM00267">
    <property type="entry name" value="GGDEF"/>
    <property type="match status" value="1"/>
</dbReference>
<evidence type="ECO:0000313" key="6">
    <source>
        <dbReference type="Proteomes" id="UP001499978"/>
    </source>
</evidence>
<dbReference type="InterPro" id="IPR000160">
    <property type="entry name" value="GGDEF_dom"/>
</dbReference>
<dbReference type="SUPFAM" id="SSF55785">
    <property type="entry name" value="PYP-like sensor domain (PAS domain)"/>
    <property type="match status" value="1"/>
</dbReference>
<keyword evidence="6" id="KW-1185">Reference proteome</keyword>
<comment type="caution">
    <text evidence="5">The sequence shown here is derived from an EMBL/GenBank/DDBJ whole genome shotgun (WGS) entry which is preliminary data.</text>
</comment>
<feature type="domain" description="GGDEF" evidence="4">
    <location>
        <begin position="302"/>
        <end position="436"/>
    </location>
</feature>
<dbReference type="SMART" id="SM00052">
    <property type="entry name" value="EAL"/>
    <property type="match status" value="1"/>
</dbReference>
<dbReference type="CDD" id="cd01948">
    <property type="entry name" value="EAL"/>
    <property type="match status" value="1"/>
</dbReference>
<dbReference type="Gene3D" id="3.30.450.20">
    <property type="entry name" value="PAS domain"/>
    <property type="match status" value="1"/>
</dbReference>
<dbReference type="PANTHER" id="PTHR44757:SF2">
    <property type="entry name" value="BIOFILM ARCHITECTURE MAINTENANCE PROTEIN MBAA"/>
    <property type="match status" value="1"/>
</dbReference>
<dbReference type="SUPFAM" id="SSF55073">
    <property type="entry name" value="Nucleotide cyclase"/>
    <property type="match status" value="1"/>
</dbReference>
<dbReference type="Proteomes" id="UP001499978">
    <property type="component" value="Unassembled WGS sequence"/>
</dbReference>
<dbReference type="PROSITE" id="PS50113">
    <property type="entry name" value="PAC"/>
    <property type="match status" value="1"/>
</dbReference>
<evidence type="ECO:0000259" key="1">
    <source>
        <dbReference type="PROSITE" id="PS50112"/>
    </source>
</evidence>
<gene>
    <name evidence="5" type="primary">rmdA</name>
    <name evidence="5" type="ORF">GCM10010201_09780</name>
</gene>
<dbReference type="InterPro" id="IPR000014">
    <property type="entry name" value="PAS"/>
</dbReference>
<dbReference type="SMART" id="SM00086">
    <property type="entry name" value="PAC"/>
    <property type="match status" value="1"/>
</dbReference>
<dbReference type="InterPro" id="IPR052155">
    <property type="entry name" value="Biofilm_reg_signaling"/>
</dbReference>
<dbReference type="NCBIfam" id="TIGR00254">
    <property type="entry name" value="GGDEF"/>
    <property type="match status" value="1"/>
</dbReference>
<dbReference type="Pfam" id="PF00990">
    <property type="entry name" value="GGDEF"/>
    <property type="match status" value="1"/>
</dbReference>
<proteinExistence type="predicted"/>
<dbReference type="InterPro" id="IPR001610">
    <property type="entry name" value="PAC"/>
</dbReference>
<evidence type="ECO:0000259" key="2">
    <source>
        <dbReference type="PROSITE" id="PS50113"/>
    </source>
</evidence>
<dbReference type="InterPro" id="IPR000700">
    <property type="entry name" value="PAS-assoc_C"/>
</dbReference>
<dbReference type="Gene3D" id="3.20.20.450">
    <property type="entry name" value="EAL domain"/>
    <property type="match status" value="1"/>
</dbReference>
<sequence length="710" mass="76457">MATRADGGGGPSWSQRLPTEWARRLSATTYTPLRPPELRGLLTALAADLETARGSADAEASLAEWGRRAGATLVDAHLTDPAALETSLLVLGERLTPGPPATAAAGAFARGFTTQLRAATLREQERLAQAIIRAQSGVERAARQSEARFRAIFAGAGFGIGISDMFGRIIQVNQAFADLLGYPVEEMRGMTIPELRHPSDPARMWEDYRRVFSGEVDHIRMEKAYYRRDGDVVWTELSVSVIRDDAGEPQFTVAMVDDVTERHHLQARLRHQAAHDPLTGLPNRSLFTERLADAIANAGPTDRIGVCYLDLDGFKRINDSLGHDVGDELLVAVAGRLSDCARAFGHLAARMGGDEFVILVERCSGPDQLEILAEAALTALTAPISLGAHRLRVGASIGVVEQPAAATEPAEIMKAADVTLYQAKAAGRGRWVRYDPAMVAEESARYALSADMPDALERGEFTLVYQPIVALPGQKLLGLEALVRWRHPELGLLPPDRFIALAEETGFIVPLGRHVLRQACRQAAVSFPDHDLFVSVNLSVAQTQEDSLVSDIGEALVAAGLPASRLQLELTESALMSPHGAGLRALRTLADGGVRVAIDDFGTGYSNLAYLRSLPVHTLKLPRPFIAGLDQAEQGGAPAVEEQIVDALVRLAHAIDLTVTAEGVETYAQAQRLSALGCDTAQGWFLGPAYPPEQLRRLAVGQPATDARSR</sequence>
<feature type="domain" description="EAL" evidence="3">
    <location>
        <begin position="445"/>
        <end position="703"/>
    </location>
</feature>
<dbReference type="EMBL" id="BAAARY010000003">
    <property type="protein sequence ID" value="GAA2515446.1"/>
    <property type="molecule type" value="Genomic_DNA"/>
</dbReference>
<dbReference type="RefSeq" id="WP_425565505.1">
    <property type="nucleotide sequence ID" value="NZ_BAAARY010000003.1"/>
</dbReference>
<dbReference type="PANTHER" id="PTHR44757">
    <property type="entry name" value="DIGUANYLATE CYCLASE DGCP"/>
    <property type="match status" value="1"/>
</dbReference>
<evidence type="ECO:0000259" key="3">
    <source>
        <dbReference type="PROSITE" id="PS50883"/>
    </source>
</evidence>
<dbReference type="InterPro" id="IPR043128">
    <property type="entry name" value="Rev_trsase/Diguanyl_cyclase"/>
</dbReference>
<organism evidence="5 6">
    <name type="scientific">Pilimelia columellifera subsp. columellifera</name>
    <dbReference type="NCBI Taxonomy" id="706583"/>
    <lineage>
        <taxon>Bacteria</taxon>
        <taxon>Bacillati</taxon>
        <taxon>Actinomycetota</taxon>
        <taxon>Actinomycetes</taxon>
        <taxon>Micromonosporales</taxon>
        <taxon>Micromonosporaceae</taxon>
        <taxon>Pilimelia</taxon>
    </lineage>
</organism>
<evidence type="ECO:0000313" key="5">
    <source>
        <dbReference type="EMBL" id="GAA2515446.1"/>
    </source>
</evidence>
<dbReference type="SMART" id="SM00091">
    <property type="entry name" value="PAS"/>
    <property type="match status" value="1"/>
</dbReference>
<reference evidence="6" key="1">
    <citation type="journal article" date="2019" name="Int. J. Syst. Evol. Microbiol.">
        <title>The Global Catalogue of Microorganisms (GCM) 10K type strain sequencing project: providing services to taxonomists for standard genome sequencing and annotation.</title>
        <authorList>
            <consortium name="The Broad Institute Genomics Platform"/>
            <consortium name="The Broad Institute Genome Sequencing Center for Infectious Disease"/>
            <person name="Wu L."/>
            <person name="Ma J."/>
        </authorList>
    </citation>
    <scope>NUCLEOTIDE SEQUENCE [LARGE SCALE GENOMIC DNA]</scope>
    <source>
        <strain evidence="6">JCM 3367</strain>
    </source>
</reference>
<protein>
    <submittedName>
        <fullName evidence="5">Cyclic Di-GMP phosphodiesterase RmdA</fullName>
    </submittedName>
</protein>
<dbReference type="Gene3D" id="3.30.70.270">
    <property type="match status" value="1"/>
</dbReference>
<dbReference type="PROSITE" id="PS50112">
    <property type="entry name" value="PAS"/>
    <property type="match status" value="1"/>
</dbReference>
<accession>A0ABP6AEZ7</accession>
<dbReference type="InterPro" id="IPR035919">
    <property type="entry name" value="EAL_sf"/>
</dbReference>
<name>A0ABP6AEZ7_9ACTN</name>